<keyword evidence="2" id="KW-1185">Reference proteome</keyword>
<evidence type="ECO:0000313" key="1">
    <source>
        <dbReference type="EMBL" id="CAI8960043.1"/>
    </source>
</evidence>
<dbReference type="Proteomes" id="UP001162030">
    <property type="component" value="Chromosome"/>
</dbReference>
<sequence length="204" mass="23281">MDTKHVSGSSTAWLEKKEMGKDVVVGPAKGSSLTGRILFCLLVGAAVSWDGSLQAAEVYKCRTDTGLVYTDEPTSDSCRRLRLKVGKPNPEAIARLEKWKEQRAAEIARKASETREERLVRVRELEALAAWQSARAAVMEAQAARYCQYPQPIYFPAWTFPVTGPFFHDYSSFNAYPYWYGRDESHHLRHGMPPVRLHFSRKWR</sequence>
<evidence type="ECO:0000313" key="2">
    <source>
        <dbReference type="Proteomes" id="UP001162030"/>
    </source>
</evidence>
<reference evidence="1 2" key="1">
    <citation type="submission" date="2023-03" db="EMBL/GenBank/DDBJ databases">
        <authorList>
            <person name="Pearce D."/>
        </authorList>
    </citation>
    <scope>NUCLEOTIDE SEQUENCE [LARGE SCALE GENOMIC DNA]</scope>
    <source>
        <strain evidence="1">Msz</strain>
    </source>
</reference>
<proteinExistence type="predicted"/>
<protein>
    <recommendedName>
        <fullName evidence="3">DUF4124 domain-containing protein</fullName>
    </recommendedName>
</protein>
<accession>A0ABM9I8M6</accession>
<evidence type="ECO:0008006" key="3">
    <source>
        <dbReference type="Google" id="ProtNLM"/>
    </source>
</evidence>
<gene>
    <name evidence="1" type="ORF">MSZNOR_4640</name>
</gene>
<name>A0ABM9I8M6_9GAMM</name>
<dbReference type="EMBL" id="OX458333">
    <property type="protein sequence ID" value="CAI8960043.1"/>
    <property type="molecule type" value="Genomic_DNA"/>
</dbReference>
<dbReference type="RefSeq" id="WP_026609946.1">
    <property type="nucleotide sequence ID" value="NZ_OX458333.1"/>
</dbReference>
<organism evidence="1 2">
    <name type="scientific">Methylocaldum szegediense</name>
    <dbReference type="NCBI Taxonomy" id="73780"/>
    <lineage>
        <taxon>Bacteria</taxon>
        <taxon>Pseudomonadati</taxon>
        <taxon>Pseudomonadota</taxon>
        <taxon>Gammaproteobacteria</taxon>
        <taxon>Methylococcales</taxon>
        <taxon>Methylococcaceae</taxon>
        <taxon>Methylocaldum</taxon>
    </lineage>
</organism>